<feature type="compositionally biased region" description="Basic and acidic residues" evidence="1">
    <location>
        <begin position="1"/>
        <end position="11"/>
    </location>
</feature>
<feature type="compositionally biased region" description="Basic and acidic residues" evidence="1">
    <location>
        <begin position="569"/>
        <end position="583"/>
    </location>
</feature>
<reference evidence="2" key="1">
    <citation type="submission" date="2021-11" db="EMBL/GenBank/DDBJ databases">
        <authorList>
            <person name="Herlambang A."/>
            <person name="Guo Y."/>
            <person name="Takashima Y."/>
            <person name="Nishizawa T."/>
        </authorList>
    </citation>
    <scope>NUCLEOTIDE SEQUENCE</scope>
    <source>
        <strain evidence="2">E1425</strain>
    </source>
</reference>
<protein>
    <submittedName>
        <fullName evidence="2">Uncharacterized protein</fullName>
    </submittedName>
</protein>
<reference evidence="2" key="2">
    <citation type="journal article" date="2022" name="Microbiol. Resour. Announc.">
        <title>Whole-Genome Sequence of Entomortierella parvispora E1425, a Mucoromycotan Fungus Associated with Burkholderiaceae-Related Endosymbiotic Bacteria.</title>
        <authorList>
            <person name="Herlambang A."/>
            <person name="Guo Y."/>
            <person name="Takashima Y."/>
            <person name="Narisawa K."/>
            <person name="Ohta H."/>
            <person name="Nishizawa T."/>
        </authorList>
    </citation>
    <scope>NUCLEOTIDE SEQUENCE</scope>
    <source>
        <strain evidence="2">E1425</strain>
    </source>
</reference>
<feature type="compositionally biased region" description="Polar residues" evidence="1">
    <location>
        <begin position="775"/>
        <end position="785"/>
    </location>
</feature>
<evidence type="ECO:0000313" key="3">
    <source>
        <dbReference type="Proteomes" id="UP000827284"/>
    </source>
</evidence>
<dbReference type="AlphaFoldDB" id="A0A9P3LT87"/>
<feature type="compositionally biased region" description="Basic and acidic residues" evidence="1">
    <location>
        <begin position="324"/>
        <end position="341"/>
    </location>
</feature>
<feature type="compositionally biased region" description="Low complexity" evidence="1">
    <location>
        <begin position="353"/>
        <end position="371"/>
    </location>
</feature>
<feature type="compositionally biased region" description="Low complexity" evidence="1">
    <location>
        <begin position="423"/>
        <end position="433"/>
    </location>
</feature>
<name>A0A9P3LT87_9FUNG</name>
<dbReference type="Proteomes" id="UP000827284">
    <property type="component" value="Unassembled WGS sequence"/>
</dbReference>
<feature type="compositionally biased region" description="Pro residues" evidence="1">
    <location>
        <begin position="659"/>
        <end position="675"/>
    </location>
</feature>
<feature type="compositionally biased region" description="Polar residues" evidence="1">
    <location>
        <begin position="832"/>
        <end position="844"/>
    </location>
</feature>
<sequence length="851" mass="97140">MATMETYRHPPESPYTHPHPHPLPQQSHNRHSHPSYPHSHPHHHQRHPSSDPISHHLPYYPPPPPHSDTRDAAWTRSREETAKHGRVENTPPSPRGYHNHQLQSNQQEFPREFSRGEPAPCSPPPQSHLSQLISQPHARRRDEMSSPPLPLPHQYAHAPLAHRALGPTHAEHPQHNSQHLPTQQHQQQQQQQQRPNSQLLEPRNSEPPRAQQNFGYPQEHRAQMQSPPPPRLSQQPQIAPQPHIQQQKQQQPVPQKTRTREQLEQELIQHEKEQKERWQQRKKIQAAQAAEKQRALDEKLRRQEEYLQWDLQRQKQLHQAKTKQLKEEEKQRKAAREKELAQQRLHTSSGQLADAESSSAAKASTAPVSYPSQPPPPRPSSAAAVYSPSYPHHPHYQHYQGPIAKIEPSLKRPREAEGPQPPTTFQQPQHRPQGQYRPPSPREHQSWPRSTSPLSRKGSTVSLSKLSLEEEGGFRPQHQSAASWSEPSSGARGPRMVMGEQHSGYHHSHTQSHPQEEHSYPPRPTQTPHHLSFHHQAQPSPKPRSLQRPQPHSPMGMKSPPPPPIMQQDAKRIRVGDRSRDNWEAAATAPPTPVAAARPDIKRPLSYEYYGSSSLQRSPLLGSRRTARRQSTTATQSCFSPAQTPAPPGFSSRPHSPVGLPPVHPVPMRPLAQPPHPRHYPSPQTPDMSRPPYFGSSGNNSNIDLQPRSQPNEHWIATQPTPTRDRMSHPLGQGQGQGRDRDDREKWEHEEKELELRPPSKEPTVVRGGGGVGSQRPTSFLSGSPSEPGFYSPHQNQQQQQQYHQQERSPYHPSPRHEQYVDHGLSRHEHPQQQQYHQGHTSPYLQHPGHF</sequence>
<feature type="compositionally biased region" description="Polar residues" evidence="1">
    <location>
        <begin position="447"/>
        <end position="465"/>
    </location>
</feature>
<feature type="compositionally biased region" description="Polar residues" evidence="1">
    <location>
        <begin position="696"/>
        <end position="722"/>
    </location>
</feature>
<feature type="compositionally biased region" description="Polar residues" evidence="1">
    <location>
        <begin position="477"/>
        <end position="488"/>
    </location>
</feature>
<feature type="compositionally biased region" description="Basic and acidic residues" evidence="1">
    <location>
        <begin position="258"/>
        <end position="279"/>
    </location>
</feature>
<feature type="compositionally biased region" description="Basic and acidic residues" evidence="1">
    <location>
        <begin position="408"/>
        <end position="417"/>
    </location>
</feature>
<gene>
    <name evidence="2" type="ORF">EMPS_01731</name>
</gene>
<evidence type="ECO:0000256" key="1">
    <source>
        <dbReference type="SAM" id="MobiDB-lite"/>
    </source>
</evidence>
<feature type="compositionally biased region" description="Low complexity" evidence="1">
    <location>
        <begin position="232"/>
        <end position="255"/>
    </location>
</feature>
<organism evidence="2 3">
    <name type="scientific">Entomortierella parvispora</name>
    <dbReference type="NCBI Taxonomy" id="205924"/>
    <lineage>
        <taxon>Eukaryota</taxon>
        <taxon>Fungi</taxon>
        <taxon>Fungi incertae sedis</taxon>
        <taxon>Mucoromycota</taxon>
        <taxon>Mortierellomycotina</taxon>
        <taxon>Mortierellomycetes</taxon>
        <taxon>Mortierellales</taxon>
        <taxon>Mortierellaceae</taxon>
        <taxon>Entomortierella</taxon>
    </lineage>
</organism>
<feature type="region of interest" description="Disordered" evidence="1">
    <location>
        <begin position="1"/>
        <end position="297"/>
    </location>
</feature>
<feature type="compositionally biased region" description="Low complexity" evidence="1">
    <location>
        <begin position="380"/>
        <end position="390"/>
    </location>
</feature>
<comment type="caution">
    <text evidence="2">The sequence shown here is derived from an EMBL/GenBank/DDBJ whole genome shotgun (WGS) entry which is preliminary data.</text>
</comment>
<feature type="compositionally biased region" description="Basic and acidic residues" evidence="1">
    <location>
        <begin position="805"/>
        <end position="831"/>
    </location>
</feature>
<accession>A0A9P3LT87</accession>
<proteinExistence type="predicted"/>
<evidence type="ECO:0000313" key="2">
    <source>
        <dbReference type="EMBL" id="GJJ69385.1"/>
    </source>
</evidence>
<keyword evidence="3" id="KW-1185">Reference proteome</keyword>
<feature type="compositionally biased region" description="Basic and acidic residues" evidence="1">
    <location>
        <begin position="738"/>
        <end position="760"/>
    </location>
</feature>
<feature type="compositionally biased region" description="Low complexity" evidence="1">
    <location>
        <begin position="183"/>
        <end position="193"/>
    </location>
</feature>
<dbReference type="EMBL" id="BQFW01000002">
    <property type="protein sequence ID" value="GJJ69385.1"/>
    <property type="molecule type" value="Genomic_DNA"/>
</dbReference>
<feature type="compositionally biased region" description="Basic residues" evidence="1">
    <location>
        <begin position="28"/>
        <end position="47"/>
    </location>
</feature>
<feature type="compositionally biased region" description="Low complexity" evidence="1">
    <location>
        <begin position="794"/>
        <end position="804"/>
    </location>
</feature>
<feature type="region of interest" description="Disordered" evidence="1">
    <location>
        <begin position="313"/>
        <end position="851"/>
    </location>
</feature>
<feature type="compositionally biased region" description="Low complexity" evidence="1">
    <location>
        <begin position="585"/>
        <end position="597"/>
    </location>
</feature>
<feature type="compositionally biased region" description="Basic and acidic residues" evidence="1">
    <location>
        <begin position="67"/>
        <end position="87"/>
    </location>
</feature>